<protein>
    <submittedName>
        <fullName evidence="1">YhcH/YjgK/YiaL family protein</fullName>
    </submittedName>
</protein>
<sequence length="150" mass="17303">MIIDNIQNIGMYKNIGKYLDEAINYILTTNFDKISPGKYQVIGDDVFAIISEYETKNEDDGFWEAHEKYIDIQYIAKGIEKIGYSNIERFEIKNCYDCDSDVALGRADGDFITLFPGDFMILFPQDVHKPGNQYCEKAQVKKVVVKVKIY</sequence>
<accession>A0AAU9EDZ7</accession>
<evidence type="ECO:0000313" key="2">
    <source>
        <dbReference type="Proteomes" id="UP001321786"/>
    </source>
</evidence>
<dbReference type="PANTHER" id="PTHR34986:SF1">
    <property type="entry name" value="PROTEIN YIAL"/>
    <property type="match status" value="1"/>
</dbReference>
<dbReference type="SUPFAM" id="SSF51197">
    <property type="entry name" value="Clavaminate synthase-like"/>
    <property type="match status" value="1"/>
</dbReference>
<dbReference type="Gene3D" id="2.60.120.370">
    <property type="entry name" value="YhcH/YjgK/YiaL"/>
    <property type="match status" value="1"/>
</dbReference>
<reference evidence="1 2" key="1">
    <citation type="submission" date="2023-08" db="EMBL/GenBank/DDBJ databases">
        <title>Helicovermis profunda gen. nov., sp. nov., a novel mesophilic, fermentative bacterium within the Bacillota from a deep-sea hydrothermal vent chimney.</title>
        <authorList>
            <person name="Miyazaki U."/>
            <person name="Mizutani D."/>
            <person name="Hashimoto Y."/>
            <person name="Tame A."/>
            <person name="Sawayama S."/>
            <person name="Miyazaki J."/>
            <person name="Takai K."/>
            <person name="Nakagawa S."/>
        </authorList>
    </citation>
    <scope>NUCLEOTIDE SEQUENCE [LARGE SCALE GENOMIC DNA]</scope>
    <source>
        <strain evidence="1 2">S502</strain>
    </source>
</reference>
<dbReference type="InterPro" id="IPR037012">
    <property type="entry name" value="NanQ/TabA/YiaL_sf"/>
</dbReference>
<dbReference type="EMBL" id="AP028654">
    <property type="protein sequence ID" value="BEP30342.1"/>
    <property type="molecule type" value="Genomic_DNA"/>
</dbReference>
<dbReference type="GO" id="GO:0005829">
    <property type="term" value="C:cytosol"/>
    <property type="evidence" value="ECO:0007669"/>
    <property type="project" value="TreeGrafter"/>
</dbReference>
<dbReference type="AlphaFoldDB" id="A0AAU9EDZ7"/>
<proteinExistence type="predicted"/>
<dbReference type="Proteomes" id="UP001321786">
    <property type="component" value="Chromosome"/>
</dbReference>
<dbReference type="KEGG" id="hprf:HLPR_26730"/>
<organism evidence="1 2">
    <name type="scientific">Helicovermis profundi</name>
    <dbReference type="NCBI Taxonomy" id="3065157"/>
    <lineage>
        <taxon>Bacteria</taxon>
        <taxon>Bacillati</taxon>
        <taxon>Bacillota</taxon>
        <taxon>Clostridia</taxon>
        <taxon>Helicovermis</taxon>
    </lineage>
</organism>
<name>A0AAU9EDZ7_9FIRM</name>
<gene>
    <name evidence="1" type="ORF">HLPR_26730</name>
</gene>
<evidence type="ECO:0000313" key="1">
    <source>
        <dbReference type="EMBL" id="BEP30342.1"/>
    </source>
</evidence>
<dbReference type="RefSeq" id="WP_338535933.1">
    <property type="nucleotide sequence ID" value="NZ_AP028654.1"/>
</dbReference>
<dbReference type="Pfam" id="PF04074">
    <property type="entry name" value="DUF386"/>
    <property type="match status" value="1"/>
</dbReference>
<dbReference type="PANTHER" id="PTHR34986">
    <property type="entry name" value="EVOLVED BETA-GALACTOSIDASE SUBUNIT BETA"/>
    <property type="match status" value="1"/>
</dbReference>
<keyword evidence="2" id="KW-1185">Reference proteome</keyword>
<dbReference type="InterPro" id="IPR004375">
    <property type="entry name" value="NanQ/TabA/YiaL"/>
</dbReference>
<dbReference type="NCBIfam" id="TIGR00022">
    <property type="entry name" value="YhcH/YjgK/YiaL family protein"/>
    <property type="match status" value="1"/>
</dbReference>